<evidence type="ECO:0000256" key="4">
    <source>
        <dbReference type="ARBA" id="ARBA00023136"/>
    </source>
</evidence>
<dbReference type="InterPro" id="IPR033985">
    <property type="entry name" value="SusD-like_N"/>
</dbReference>
<dbReference type="Gene3D" id="1.25.40.390">
    <property type="match status" value="1"/>
</dbReference>
<sequence>MKKMKNLCFFIWLLCGTSCQNYLDVVPDNVATIDHAFSDRVQARKYLFTCYSFLPGFASLYQNPAFLGGDEFWVNGEQFRRRFSSVQSIAQGVQNANEPYMNYYEGSNGASSNLYRGIRVCNTFIERIDEVEDIEAYEKAVWKAEAKFLKAYYHFFLMRMYGPVPLADQNIPVSASPDQVKIFRGNFDECVTFVSGLLDEAAEDLPKVIMNQNEEMGRITKPIALAVKAKLWTMAASPLFNGNPDYAAFINKNGEKFFGAYEHKKWEKAVEACREAIRVAEEAGHILYEFQDQAGSFTEFTKRKLSLRGRVTESWNPEIIWGDSKGNGATNDFQRFSQARLVNGIYDAIQQALSPTLRIARQFYTKHGVPMEEDKTWVGKNVYGLRVAAPEEAHVVKPGEEVPEFHFNREPRFYADLAFDRSVWFGQGVLDENTPYYVFARANEVSGKKDIYAYSITGYFPKKLVYYKNAFNGTNYSLVQYAFPVIRLADLYLLYAEALNEYEGAPTPEVYEFVDKVRARAGLKGVVESWQKYTMDPSKPTTQEGMREIIHRERLIELCFEGQRFWDLRRWKLAEEYLNAPIQGWNIEEKSKEGYYQVLDLYEQSFSPKEYLWPFKTFTLTVNTNLVQNPGW</sequence>
<dbReference type="GO" id="GO:0009279">
    <property type="term" value="C:cell outer membrane"/>
    <property type="evidence" value="ECO:0007669"/>
    <property type="project" value="UniProtKB-SubCell"/>
</dbReference>
<comment type="similarity">
    <text evidence="2">Belongs to the SusD family.</text>
</comment>
<dbReference type="Pfam" id="PF14322">
    <property type="entry name" value="SusD-like_3"/>
    <property type="match status" value="1"/>
</dbReference>
<accession>A0AAW9S8K0</accession>
<proteinExistence type="inferred from homology"/>
<evidence type="ECO:0000259" key="8">
    <source>
        <dbReference type="Pfam" id="PF14322"/>
    </source>
</evidence>
<dbReference type="InterPro" id="IPR012944">
    <property type="entry name" value="SusD_RagB_dom"/>
</dbReference>
<comment type="subcellular location">
    <subcellularLocation>
        <location evidence="1">Cell outer membrane</location>
    </subcellularLocation>
</comment>
<evidence type="ECO:0000256" key="3">
    <source>
        <dbReference type="ARBA" id="ARBA00022729"/>
    </source>
</evidence>
<keyword evidence="10" id="KW-1185">Reference proteome</keyword>
<gene>
    <name evidence="9" type="ORF">AAG747_09145</name>
</gene>
<keyword evidence="3 6" id="KW-0732">Signal</keyword>
<dbReference type="EMBL" id="JBDKWZ010000004">
    <property type="protein sequence ID" value="MEN7548075.1"/>
    <property type="molecule type" value="Genomic_DNA"/>
</dbReference>
<name>A0AAW9S8K0_9BACT</name>
<evidence type="ECO:0000256" key="2">
    <source>
        <dbReference type="ARBA" id="ARBA00006275"/>
    </source>
</evidence>
<feature type="signal peptide" evidence="6">
    <location>
        <begin position="1"/>
        <end position="20"/>
    </location>
</feature>
<evidence type="ECO:0000313" key="10">
    <source>
        <dbReference type="Proteomes" id="UP001403385"/>
    </source>
</evidence>
<dbReference type="Proteomes" id="UP001403385">
    <property type="component" value="Unassembled WGS sequence"/>
</dbReference>
<evidence type="ECO:0000256" key="1">
    <source>
        <dbReference type="ARBA" id="ARBA00004442"/>
    </source>
</evidence>
<evidence type="ECO:0000256" key="5">
    <source>
        <dbReference type="ARBA" id="ARBA00023237"/>
    </source>
</evidence>
<dbReference type="Pfam" id="PF07980">
    <property type="entry name" value="SusD_RagB"/>
    <property type="match status" value="1"/>
</dbReference>
<feature type="domain" description="SusD-like N-terminal" evidence="8">
    <location>
        <begin position="81"/>
        <end position="230"/>
    </location>
</feature>
<reference evidence="9 10" key="1">
    <citation type="submission" date="2024-04" db="EMBL/GenBank/DDBJ databases">
        <title>Novel genus in family Flammeovirgaceae.</title>
        <authorList>
            <person name="Nguyen T.H."/>
            <person name="Vuong T.Q."/>
            <person name="Le H."/>
            <person name="Kim S.-G."/>
        </authorList>
    </citation>
    <scope>NUCLEOTIDE SEQUENCE [LARGE SCALE GENOMIC DNA]</scope>
    <source>
        <strain evidence="9 10">JCM 23209</strain>
    </source>
</reference>
<dbReference type="InterPro" id="IPR011990">
    <property type="entry name" value="TPR-like_helical_dom_sf"/>
</dbReference>
<feature type="chain" id="PRO_5043645491" evidence="6">
    <location>
        <begin position="21"/>
        <end position="632"/>
    </location>
</feature>
<evidence type="ECO:0000313" key="9">
    <source>
        <dbReference type="EMBL" id="MEN7548075.1"/>
    </source>
</evidence>
<feature type="domain" description="RagB/SusD" evidence="7">
    <location>
        <begin position="317"/>
        <end position="632"/>
    </location>
</feature>
<keyword evidence="5" id="KW-0998">Cell outer membrane</keyword>
<dbReference type="AlphaFoldDB" id="A0AAW9S8K0"/>
<comment type="caution">
    <text evidence="9">The sequence shown here is derived from an EMBL/GenBank/DDBJ whole genome shotgun (WGS) entry which is preliminary data.</text>
</comment>
<dbReference type="SUPFAM" id="SSF48452">
    <property type="entry name" value="TPR-like"/>
    <property type="match status" value="1"/>
</dbReference>
<evidence type="ECO:0000259" key="7">
    <source>
        <dbReference type="Pfam" id="PF07980"/>
    </source>
</evidence>
<evidence type="ECO:0000256" key="6">
    <source>
        <dbReference type="SAM" id="SignalP"/>
    </source>
</evidence>
<organism evidence="9 10">
    <name type="scientific">Rapidithrix thailandica</name>
    <dbReference type="NCBI Taxonomy" id="413964"/>
    <lineage>
        <taxon>Bacteria</taxon>
        <taxon>Pseudomonadati</taxon>
        <taxon>Bacteroidota</taxon>
        <taxon>Cytophagia</taxon>
        <taxon>Cytophagales</taxon>
        <taxon>Flammeovirgaceae</taxon>
        <taxon>Rapidithrix</taxon>
    </lineage>
</organism>
<protein>
    <submittedName>
        <fullName evidence="9">RagB/SusD family nutrient uptake outer membrane protein</fullName>
    </submittedName>
</protein>
<keyword evidence="4" id="KW-0472">Membrane</keyword>